<gene>
    <name evidence="2" type="ORF">CSC78_05845</name>
</gene>
<dbReference type="PROSITE" id="PS51257">
    <property type="entry name" value="PROKAR_LIPOPROTEIN"/>
    <property type="match status" value="1"/>
</dbReference>
<feature type="signal peptide" evidence="1">
    <location>
        <begin position="1"/>
        <end position="21"/>
    </location>
</feature>
<accession>A0ABQ6ZJB5</accession>
<evidence type="ECO:0000313" key="2">
    <source>
        <dbReference type="EMBL" id="KAF1726183.1"/>
    </source>
</evidence>
<dbReference type="RefSeq" id="WP_162336970.1">
    <property type="nucleotide sequence ID" value="NZ_JBHSRQ010000008.1"/>
</dbReference>
<evidence type="ECO:0000256" key="1">
    <source>
        <dbReference type="SAM" id="SignalP"/>
    </source>
</evidence>
<dbReference type="EMBL" id="PDWW01000005">
    <property type="protein sequence ID" value="KAF1726183.1"/>
    <property type="molecule type" value="Genomic_DNA"/>
</dbReference>
<comment type="caution">
    <text evidence="2">The sequence shown here is derived from an EMBL/GenBank/DDBJ whole genome shotgun (WGS) entry which is preliminary data.</text>
</comment>
<keyword evidence="1" id="KW-0732">Signal</keyword>
<keyword evidence="3" id="KW-1185">Reference proteome</keyword>
<evidence type="ECO:0008006" key="4">
    <source>
        <dbReference type="Google" id="ProtNLM"/>
    </source>
</evidence>
<proteinExistence type="predicted"/>
<feature type="chain" id="PRO_5047362499" description="Lipoprotein" evidence="1">
    <location>
        <begin position="22"/>
        <end position="162"/>
    </location>
</feature>
<evidence type="ECO:0000313" key="3">
    <source>
        <dbReference type="Proteomes" id="UP000781710"/>
    </source>
</evidence>
<reference evidence="2 3" key="1">
    <citation type="submission" date="2017-10" db="EMBL/GenBank/DDBJ databases">
        <title>Whole genome sequencing of members of genus Pseudoxanthomonas.</title>
        <authorList>
            <person name="Kumar S."/>
            <person name="Bansal K."/>
            <person name="Kaur A."/>
            <person name="Patil P."/>
            <person name="Sharma S."/>
            <person name="Patil P.B."/>
        </authorList>
    </citation>
    <scope>NUCLEOTIDE SEQUENCE [LARGE SCALE GENOMIC DNA]</scope>
    <source>
        <strain evidence="2 3">DSM 17109</strain>
    </source>
</reference>
<sequence>MRRFIGFGVAALLLAACNQPAQQVPADAAETTAPEVAVPVEAPVAQTPAPAADNPDFPAGFQPSFGYSIRSRKVEDATNGQSPVRKLVIEFKQGDALTVDKQIEELLLAKGYKRYKTFERGDDLVGDYGNSGKRITVTTTPANGKLKLAEDSLGTVYFVWTE</sequence>
<name>A0ABQ6ZJB5_9GAMM</name>
<protein>
    <recommendedName>
        <fullName evidence="4">Lipoprotein</fullName>
    </recommendedName>
</protein>
<organism evidence="2 3">
    <name type="scientific">Pseudoxanthomonas japonensis</name>
    <dbReference type="NCBI Taxonomy" id="69284"/>
    <lineage>
        <taxon>Bacteria</taxon>
        <taxon>Pseudomonadati</taxon>
        <taxon>Pseudomonadota</taxon>
        <taxon>Gammaproteobacteria</taxon>
        <taxon>Lysobacterales</taxon>
        <taxon>Lysobacteraceae</taxon>
        <taxon>Pseudoxanthomonas</taxon>
    </lineage>
</organism>
<dbReference type="Proteomes" id="UP000781710">
    <property type="component" value="Unassembled WGS sequence"/>
</dbReference>